<gene>
    <name evidence="1" type="ORF">BV25DRAFT_1867976</name>
</gene>
<reference evidence="1" key="2">
    <citation type="journal article" date="2022" name="New Phytol.">
        <title>Evolutionary transition to the ectomycorrhizal habit in the genomes of a hyperdiverse lineage of mushroom-forming fungi.</title>
        <authorList>
            <person name="Looney B."/>
            <person name="Miyauchi S."/>
            <person name="Morin E."/>
            <person name="Drula E."/>
            <person name="Courty P.E."/>
            <person name="Kohler A."/>
            <person name="Kuo A."/>
            <person name="LaButti K."/>
            <person name="Pangilinan J."/>
            <person name="Lipzen A."/>
            <person name="Riley R."/>
            <person name="Andreopoulos W."/>
            <person name="He G."/>
            <person name="Johnson J."/>
            <person name="Nolan M."/>
            <person name="Tritt A."/>
            <person name="Barry K.W."/>
            <person name="Grigoriev I.V."/>
            <person name="Nagy L.G."/>
            <person name="Hibbett D."/>
            <person name="Henrissat B."/>
            <person name="Matheny P.B."/>
            <person name="Labbe J."/>
            <person name="Martin F.M."/>
        </authorList>
    </citation>
    <scope>NUCLEOTIDE SEQUENCE</scope>
    <source>
        <strain evidence="1">HHB10654</strain>
    </source>
</reference>
<comment type="caution">
    <text evidence="1">The sequence shown here is derived from an EMBL/GenBank/DDBJ whole genome shotgun (WGS) entry which is preliminary data.</text>
</comment>
<keyword evidence="2" id="KW-1185">Reference proteome</keyword>
<evidence type="ECO:0000313" key="2">
    <source>
        <dbReference type="Proteomes" id="UP000814140"/>
    </source>
</evidence>
<dbReference type="EMBL" id="MU277191">
    <property type="protein sequence ID" value="KAI0066837.1"/>
    <property type="molecule type" value="Genomic_DNA"/>
</dbReference>
<reference evidence="1" key="1">
    <citation type="submission" date="2021-03" db="EMBL/GenBank/DDBJ databases">
        <authorList>
            <consortium name="DOE Joint Genome Institute"/>
            <person name="Ahrendt S."/>
            <person name="Looney B.P."/>
            <person name="Miyauchi S."/>
            <person name="Morin E."/>
            <person name="Drula E."/>
            <person name="Courty P.E."/>
            <person name="Chicoki N."/>
            <person name="Fauchery L."/>
            <person name="Kohler A."/>
            <person name="Kuo A."/>
            <person name="Labutti K."/>
            <person name="Pangilinan J."/>
            <person name="Lipzen A."/>
            <person name="Riley R."/>
            <person name="Andreopoulos W."/>
            <person name="He G."/>
            <person name="Johnson J."/>
            <person name="Barry K.W."/>
            <person name="Grigoriev I.V."/>
            <person name="Nagy L."/>
            <person name="Hibbett D."/>
            <person name="Henrissat B."/>
            <person name="Matheny P.B."/>
            <person name="Labbe J."/>
            <person name="Martin F."/>
        </authorList>
    </citation>
    <scope>NUCLEOTIDE SEQUENCE</scope>
    <source>
        <strain evidence="1">HHB10654</strain>
    </source>
</reference>
<accession>A0ACB8TEK0</accession>
<dbReference type="Proteomes" id="UP000814140">
    <property type="component" value="Unassembled WGS sequence"/>
</dbReference>
<protein>
    <submittedName>
        <fullName evidence="1">Cytochrome P450</fullName>
    </submittedName>
</protein>
<sequence length="501" mass="56221">MYPIGLPSFLWLIINNVAWVPFVLLCGFLFLIFRLYLHLQRPDYDAPPSLPGFFPFHLISFFREPFAFFNRGLSLTGHTLFQFRLWRDNIIVVSGRQGRADFLNARSLDLGEGFRVLSGALPFVSGVTSDLQQQRIATIYKRLATVQKSDRLAEVIPEVLADCHRIMDSWGKCGSFDPFSKINDLVFQTSVRCLTCVEIANDPEAVATLKRQYDDVDRGTTPITVLFPWFPGPAMLKKLRATKKIYDMVVAIVRVRKESGTVHNDSLQMLLDAGDDRNLVIGFIMGLLIAGARSTGSIASWLITFMGCNATIRQRARAEVQDLISNHSVEKSIDAGTPYLTQLSDVPLSAWEAETPVLDSLIRETLRLAQPHIAMRRNVGPETYIDGKAVPTGSFAVFPFSDVHLNPLLYPDPLRFDPSRPILKEDFAFVGWGGGRVTCLGTRLAKLELKLIVAMFLLNFDFHLVDGDGRSTHLQPQPSWNDTKSCRPSNGSFFIKHQQPS</sequence>
<name>A0ACB8TEK0_9AGAM</name>
<proteinExistence type="predicted"/>
<evidence type="ECO:0000313" key="1">
    <source>
        <dbReference type="EMBL" id="KAI0066837.1"/>
    </source>
</evidence>
<organism evidence="1 2">
    <name type="scientific">Artomyces pyxidatus</name>
    <dbReference type="NCBI Taxonomy" id="48021"/>
    <lineage>
        <taxon>Eukaryota</taxon>
        <taxon>Fungi</taxon>
        <taxon>Dikarya</taxon>
        <taxon>Basidiomycota</taxon>
        <taxon>Agaricomycotina</taxon>
        <taxon>Agaricomycetes</taxon>
        <taxon>Russulales</taxon>
        <taxon>Auriscalpiaceae</taxon>
        <taxon>Artomyces</taxon>
    </lineage>
</organism>